<accession>A0ABD0KXI7</accession>
<sequence>MFLFFSKSVDSRGTSVFVSWLQGHYCRHKHNCMTPPRIVFVCCHLRALGRKTSSGTVSRFSKLEGGERGLLALCPTLIGRFTEHDFDLRRKYSADIVFLHKHLTTQTVQQSLYNSDYHSDYHTESVNYHSGCQFNSPAARTSIPHGHSVTCYWVESRLCRTFFAA</sequence>
<dbReference type="AlphaFoldDB" id="A0ABD0KXI7"/>
<keyword evidence="2" id="KW-1185">Reference proteome</keyword>
<name>A0ABD0KXI7_9CAEN</name>
<reference evidence="1 2" key="1">
    <citation type="journal article" date="2023" name="Sci. Data">
        <title>Genome assembly of the Korean intertidal mud-creeper Batillaria attramentaria.</title>
        <authorList>
            <person name="Patra A.K."/>
            <person name="Ho P.T."/>
            <person name="Jun S."/>
            <person name="Lee S.J."/>
            <person name="Kim Y."/>
            <person name="Won Y.J."/>
        </authorList>
    </citation>
    <scope>NUCLEOTIDE SEQUENCE [LARGE SCALE GENOMIC DNA]</scope>
    <source>
        <strain evidence="1">Wonlab-2016</strain>
    </source>
</reference>
<dbReference type="EMBL" id="JACVVK020000112">
    <property type="protein sequence ID" value="KAK7491658.1"/>
    <property type="molecule type" value="Genomic_DNA"/>
</dbReference>
<dbReference type="Proteomes" id="UP001519460">
    <property type="component" value="Unassembled WGS sequence"/>
</dbReference>
<evidence type="ECO:0000313" key="1">
    <source>
        <dbReference type="EMBL" id="KAK7491658.1"/>
    </source>
</evidence>
<organism evidence="1 2">
    <name type="scientific">Batillaria attramentaria</name>
    <dbReference type="NCBI Taxonomy" id="370345"/>
    <lineage>
        <taxon>Eukaryota</taxon>
        <taxon>Metazoa</taxon>
        <taxon>Spiralia</taxon>
        <taxon>Lophotrochozoa</taxon>
        <taxon>Mollusca</taxon>
        <taxon>Gastropoda</taxon>
        <taxon>Caenogastropoda</taxon>
        <taxon>Sorbeoconcha</taxon>
        <taxon>Cerithioidea</taxon>
        <taxon>Batillariidae</taxon>
        <taxon>Batillaria</taxon>
    </lineage>
</organism>
<comment type="caution">
    <text evidence="1">The sequence shown here is derived from an EMBL/GenBank/DDBJ whole genome shotgun (WGS) entry which is preliminary data.</text>
</comment>
<proteinExistence type="predicted"/>
<evidence type="ECO:0000313" key="2">
    <source>
        <dbReference type="Proteomes" id="UP001519460"/>
    </source>
</evidence>
<protein>
    <submittedName>
        <fullName evidence="1">Uncharacterized protein</fullName>
    </submittedName>
</protein>
<gene>
    <name evidence="1" type="ORF">BaRGS_00017111</name>
</gene>